<evidence type="ECO:0000313" key="2">
    <source>
        <dbReference type="EMBL" id="XBH21250.1"/>
    </source>
</evidence>
<accession>A0AAU7DUB3</accession>
<organism evidence="2">
    <name type="scientific">Jonesiaceae bacterium BS-20</name>
    <dbReference type="NCBI Taxonomy" id="3120821"/>
    <lineage>
        <taxon>Bacteria</taxon>
        <taxon>Bacillati</taxon>
        <taxon>Actinomycetota</taxon>
        <taxon>Actinomycetes</taxon>
        <taxon>Micrococcales</taxon>
        <taxon>Jonesiaceae</taxon>
    </lineage>
</organism>
<feature type="transmembrane region" description="Helical" evidence="1">
    <location>
        <begin position="20"/>
        <end position="41"/>
    </location>
</feature>
<proteinExistence type="predicted"/>
<evidence type="ECO:0008006" key="3">
    <source>
        <dbReference type="Google" id="ProtNLM"/>
    </source>
</evidence>
<feature type="transmembrane region" description="Helical" evidence="1">
    <location>
        <begin position="95"/>
        <end position="116"/>
    </location>
</feature>
<evidence type="ECO:0000256" key="1">
    <source>
        <dbReference type="SAM" id="Phobius"/>
    </source>
</evidence>
<feature type="transmembrane region" description="Helical" evidence="1">
    <location>
        <begin position="122"/>
        <end position="143"/>
    </location>
</feature>
<reference evidence="2" key="1">
    <citation type="submission" date="2024-02" db="EMBL/GenBank/DDBJ databases">
        <title>Tomenella chthoni gen. nov. sp. nov., a member of the family Jonesiaceae isolated from bat guano.</title>
        <authorList>
            <person name="Miller S.L."/>
            <person name="King J."/>
            <person name="Sankaranarayanan K."/>
            <person name="Lawson P.A."/>
        </authorList>
    </citation>
    <scope>NUCLEOTIDE SEQUENCE</scope>
    <source>
        <strain evidence="2">BS-20</strain>
    </source>
</reference>
<sequence>MRNIPLILQELATWPARRWLTAALVAVSTVLIVAIPTAMIPNPIFAREIGTTAWAWPVLVLNALLAGLVTATYVARKDSQTPNDRGGKLGSAGAFVTFFAVGCPVCNKLVLLALGYTGAIQFFGPIQPYLAVGAIALLVWAFASRVLKENSCPLPASQPA</sequence>
<keyword evidence="1" id="KW-0472">Membrane</keyword>
<name>A0AAU7DUB3_9MICO</name>
<feature type="transmembrane region" description="Helical" evidence="1">
    <location>
        <begin position="53"/>
        <end position="74"/>
    </location>
</feature>
<gene>
    <name evidence="2" type="ORF">V5R04_13680</name>
</gene>
<dbReference type="AlphaFoldDB" id="A0AAU7DUB3"/>
<dbReference type="EMBL" id="CP146203">
    <property type="protein sequence ID" value="XBH21250.1"/>
    <property type="molecule type" value="Genomic_DNA"/>
</dbReference>
<keyword evidence="1" id="KW-0812">Transmembrane</keyword>
<protein>
    <recommendedName>
        <fullName evidence="3">Integral membrane protein</fullName>
    </recommendedName>
</protein>
<keyword evidence="1" id="KW-1133">Transmembrane helix</keyword>